<comment type="caution">
    <text evidence="1">The sequence shown here is derived from an EMBL/GenBank/DDBJ whole genome shotgun (WGS) entry which is preliminary data.</text>
</comment>
<dbReference type="Proteomes" id="UP001165064">
    <property type="component" value="Unassembled WGS sequence"/>
</dbReference>
<protein>
    <submittedName>
        <fullName evidence="1">Unnamed protein product</fullName>
    </submittedName>
</protein>
<reference evidence="1" key="1">
    <citation type="submission" date="2023-04" db="EMBL/GenBank/DDBJ databases">
        <title>Ambrosiozyma monospora NBRC 10751.</title>
        <authorList>
            <person name="Ichikawa N."/>
            <person name="Sato H."/>
            <person name="Tonouchi N."/>
        </authorList>
    </citation>
    <scope>NUCLEOTIDE SEQUENCE</scope>
    <source>
        <strain evidence="1">NBRC 10751</strain>
    </source>
</reference>
<keyword evidence="2" id="KW-1185">Reference proteome</keyword>
<name>A0ACB5SV49_AMBMO</name>
<sequence length="346" mass="39248">MKLSILLSLFATTSVAQVIKRDASSNLRIMNWNLRNDGKPNDITIDETINNLPKNVPNDENVSFYTDYEEAPWSDRRIGVANEVLFNSPDVFTVNEALHRQVEDLKELLGWPYIGVGRDDGGESGEYEAIYYNPSKLNLISNDTFWLSDKPFEPSKYPGAGYYRDATVCLFEDSSNGVQFVIINVHLDDESDDQRKYAAALVKYRAGYEYQDKHVPVFLVGDFNSQTSGKSCAAYEITTGSLDFDVSKLNTTFTEKYKNDLSKISLNDLMKAAAPKDRMGHHATFTGFKSDTSSFSRIDFQFGSDPHNGDKLLWEVVRYKGGDNWYDDSFYLSDHRPVITDLIIKN</sequence>
<organism evidence="1 2">
    <name type="scientific">Ambrosiozyma monospora</name>
    <name type="common">Yeast</name>
    <name type="synonym">Endomycopsis monosporus</name>
    <dbReference type="NCBI Taxonomy" id="43982"/>
    <lineage>
        <taxon>Eukaryota</taxon>
        <taxon>Fungi</taxon>
        <taxon>Dikarya</taxon>
        <taxon>Ascomycota</taxon>
        <taxon>Saccharomycotina</taxon>
        <taxon>Pichiomycetes</taxon>
        <taxon>Pichiales</taxon>
        <taxon>Pichiaceae</taxon>
        <taxon>Ambrosiozyma</taxon>
    </lineage>
</organism>
<dbReference type="EMBL" id="BSXS01000684">
    <property type="protein sequence ID" value="GME73488.1"/>
    <property type="molecule type" value="Genomic_DNA"/>
</dbReference>
<gene>
    <name evidence="1" type="ORF">Amon02_000142000</name>
</gene>
<accession>A0ACB5SV49</accession>
<proteinExistence type="predicted"/>
<evidence type="ECO:0000313" key="2">
    <source>
        <dbReference type="Proteomes" id="UP001165064"/>
    </source>
</evidence>
<evidence type="ECO:0000313" key="1">
    <source>
        <dbReference type="EMBL" id="GME73488.1"/>
    </source>
</evidence>